<evidence type="ECO:0000256" key="1">
    <source>
        <dbReference type="SAM" id="MobiDB-lite"/>
    </source>
</evidence>
<dbReference type="VEuPathDB" id="VectorBase:ASIC002703"/>
<dbReference type="Proteomes" id="UP000030765">
    <property type="component" value="Unassembled WGS sequence"/>
</dbReference>
<proteinExistence type="predicted"/>
<gene>
    <name evidence="2" type="ORF">ZHAS_00002703</name>
</gene>
<dbReference type="EMBL" id="KE524621">
    <property type="protein sequence ID" value="KFB35786.1"/>
    <property type="molecule type" value="Genomic_DNA"/>
</dbReference>
<reference evidence="2 4" key="1">
    <citation type="journal article" date="2014" name="BMC Genomics">
        <title>Genome sequence of Anopheles sinensis provides insight into genetics basis of mosquito competence for malaria parasites.</title>
        <authorList>
            <person name="Zhou D."/>
            <person name="Zhang D."/>
            <person name="Ding G."/>
            <person name="Shi L."/>
            <person name="Hou Q."/>
            <person name="Ye Y."/>
            <person name="Xu Y."/>
            <person name="Zhou H."/>
            <person name="Xiong C."/>
            <person name="Li S."/>
            <person name="Yu J."/>
            <person name="Hong S."/>
            <person name="Yu X."/>
            <person name="Zou P."/>
            <person name="Chen C."/>
            <person name="Chang X."/>
            <person name="Wang W."/>
            <person name="Lv Y."/>
            <person name="Sun Y."/>
            <person name="Ma L."/>
            <person name="Shen B."/>
            <person name="Zhu C."/>
        </authorList>
    </citation>
    <scope>NUCLEOTIDE SEQUENCE [LARGE SCALE GENOMIC DNA]</scope>
</reference>
<accession>A0A084VCU2</accession>
<dbReference type="AlphaFoldDB" id="A0A084VCU2"/>
<dbReference type="EnsemblMetazoa" id="ASIC002703-RA">
    <property type="protein sequence ID" value="ASIC002703-PA"/>
    <property type="gene ID" value="ASIC002703"/>
</dbReference>
<evidence type="ECO:0000313" key="4">
    <source>
        <dbReference type="Proteomes" id="UP000030765"/>
    </source>
</evidence>
<protein>
    <submittedName>
        <fullName evidence="2 3">Putative S4 domain protein</fullName>
    </submittedName>
</protein>
<evidence type="ECO:0000313" key="3">
    <source>
        <dbReference type="EnsemblMetazoa" id="ASIC002703-PA"/>
    </source>
</evidence>
<reference evidence="3" key="2">
    <citation type="submission" date="2020-05" db="UniProtKB">
        <authorList>
            <consortium name="EnsemblMetazoa"/>
        </authorList>
    </citation>
    <scope>IDENTIFICATION</scope>
</reference>
<evidence type="ECO:0000313" key="2">
    <source>
        <dbReference type="EMBL" id="KFB35786.1"/>
    </source>
</evidence>
<organism evidence="2">
    <name type="scientific">Anopheles sinensis</name>
    <name type="common">Mosquito</name>
    <dbReference type="NCBI Taxonomy" id="74873"/>
    <lineage>
        <taxon>Eukaryota</taxon>
        <taxon>Metazoa</taxon>
        <taxon>Ecdysozoa</taxon>
        <taxon>Arthropoda</taxon>
        <taxon>Hexapoda</taxon>
        <taxon>Insecta</taxon>
        <taxon>Pterygota</taxon>
        <taxon>Neoptera</taxon>
        <taxon>Endopterygota</taxon>
        <taxon>Diptera</taxon>
        <taxon>Nematocera</taxon>
        <taxon>Culicoidea</taxon>
        <taxon>Culicidae</taxon>
        <taxon>Anophelinae</taxon>
        <taxon>Anopheles</taxon>
    </lineage>
</organism>
<name>A0A084VCU2_ANOSI</name>
<keyword evidence="4" id="KW-1185">Reference proteome</keyword>
<sequence>MINLPYPNHKSHAGEWWLEPNETFRKGTRGNGGDDVPESGSQNELRVGHETSGTYDRFREPWSWPSRPLTHPPRDPGAQSIGIVFGVGLFGAETKRSLWSPQTADALRRLAASIPFLRHQDRPPGMENGIAIPGASQLNCILHDPIRLSAVCPKQSFMPQDFHK</sequence>
<dbReference type="EMBL" id="ATLV01010870">
    <property type="status" value="NOT_ANNOTATED_CDS"/>
    <property type="molecule type" value="Genomic_DNA"/>
</dbReference>
<feature type="region of interest" description="Disordered" evidence="1">
    <location>
        <begin position="23"/>
        <end position="59"/>
    </location>
</feature>